<dbReference type="InterPro" id="IPR029752">
    <property type="entry name" value="D-isomer_DH_CS1"/>
</dbReference>
<evidence type="ECO:0000256" key="5">
    <source>
        <dbReference type="ARBA" id="ARBA00022990"/>
    </source>
</evidence>
<keyword evidence="7 10" id="KW-0520">NAD</keyword>
<dbReference type="PANTHER" id="PTHR42938:SF22">
    <property type="entry name" value="D-3-PHOSPHOGLYCERATE DEHYDROGENASE"/>
    <property type="match status" value="1"/>
</dbReference>
<evidence type="ECO:0000256" key="3">
    <source>
        <dbReference type="ARBA" id="ARBA00011881"/>
    </source>
</evidence>
<evidence type="ECO:0000256" key="2">
    <source>
        <dbReference type="ARBA" id="ARBA00005854"/>
    </source>
</evidence>
<evidence type="ECO:0000256" key="7">
    <source>
        <dbReference type="ARBA" id="ARBA00023027"/>
    </source>
</evidence>
<keyword evidence="15" id="KW-1185">Reference proteome</keyword>
<evidence type="ECO:0000256" key="10">
    <source>
        <dbReference type="RuleBase" id="RU363003"/>
    </source>
</evidence>
<dbReference type="Pfam" id="PF02826">
    <property type="entry name" value="2-Hacid_dh_C"/>
    <property type="match status" value="1"/>
</dbReference>
<evidence type="ECO:0000259" key="13">
    <source>
        <dbReference type="Pfam" id="PF19304"/>
    </source>
</evidence>
<evidence type="ECO:0000256" key="9">
    <source>
        <dbReference type="ARBA" id="ARBA00048731"/>
    </source>
</evidence>
<dbReference type="InterPro" id="IPR006139">
    <property type="entry name" value="D-isomer_2_OHA_DH_cat_dom"/>
</dbReference>
<dbReference type="Proteomes" id="UP001152798">
    <property type="component" value="Chromosome 3"/>
</dbReference>
<keyword evidence="5" id="KW-0007">Acetylation</keyword>
<keyword evidence="10" id="KW-0028">Amino-acid biosynthesis</keyword>
<keyword evidence="8 10" id="KW-0718">Serine biosynthesis</keyword>
<evidence type="ECO:0000256" key="6">
    <source>
        <dbReference type="ARBA" id="ARBA00023002"/>
    </source>
</evidence>
<dbReference type="EC" id="1.1.1.95" evidence="10"/>
<sequence length="561" mass="59986">MNTKKGISINSNYYTILKRNKWSSGGGSVIKLRYLALGQQTAMAIPVKKIFISDAVHESCAELLRDAGFEVEQKTKLTEEQLIKEIQDVEALIVRSETKVKNSVLNSAPKLRVVGRAGTGVDNIDVEAATKKGIIVLNTPGGNSISACELTCALVVALARNVPSGCQSLKEGRWDRKLYTGEELLGKTLAVLGLGRIGREVASRMKAFGMRIIGFDPIVSAESAAALGIDKMDLPEIWPLADYITVHTPLIPQTKNLINEDSLNKCKPGVKVINVARGGIVDEKALLEALKDGRCGGAAIDVFTEEPPKSEWLLEFIKHPKVIATPHLGASTVEAQTRVAVEIAEQLISIAKPGEGLAGVVNAPVLNDLRVASNTAWINLGRDLGNLVGRLYKQEPLGGMKIDIITTGVEALRFMKTAVCAGLMSGRTENGLNLINALFLAEEAGVLVTQAHQDKMSEPSVSIVVSGKNPHKVSGTIRGGESWLLSIDDANFSAGVLLNSNSLIFEGTKANVDCPNVIGALVKNSIVVTNMAVARGKKAVWIVVQVLEKSNIPKIDGLNAF</sequence>
<feature type="domain" description="D-isomer specific 2-hydroxyacid dehydrogenase NAD-binding" evidence="12">
    <location>
        <begin position="153"/>
        <end position="329"/>
    </location>
</feature>
<evidence type="ECO:0000256" key="4">
    <source>
        <dbReference type="ARBA" id="ARBA00022553"/>
    </source>
</evidence>
<dbReference type="Gene3D" id="3.30.1330.90">
    <property type="entry name" value="D-3-phosphoglycerate dehydrogenase, domain 3"/>
    <property type="match status" value="1"/>
</dbReference>
<reference evidence="14" key="1">
    <citation type="submission" date="2022-01" db="EMBL/GenBank/DDBJ databases">
        <authorList>
            <person name="King R."/>
        </authorList>
    </citation>
    <scope>NUCLEOTIDE SEQUENCE</scope>
</reference>
<dbReference type="GO" id="GO:0004617">
    <property type="term" value="F:phosphoglycerate dehydrogenase activity"/>
    <property type="evidence" value="ECO:0007669"/>
    <property type="project" value="UniProtKB-EC"/>
</dbReference>
<name>A0A9P0H538_NEZVI</name>
<dbReference type="InterPro" id="IPR045626">
    <property type="entry name" value="PGDH_ASB_dom"/>
</dbReference>
<dbReference type="OrthoDB" id="1621027at2759"/>
<proteinExistence type="inferred from homology"/>
<evidence type="ECO:0000259" key="11">
    <source>
        <dbReference type="Pfam" id="PF00389"/>
    </source>
</evidence>
<keyword evidence="4" id="KW-0597">Phosphoprotein</keyword>
<dbReference type="EMBL" id="OV725079">
    <property type="protein sequence ID" value="CAH1395567.1"/>
    <property type="molecule type" value="Genomic_DNA"/>
</dbReference>
<dbReference type="SUPFAM" id="SSF52283">
    <property type="entry name" value="Formate/glycerate dehydrogenase catalytic domain-like"/>
    <property type="match status" value="1"/>
</dbReference>
<dbReference type="AlphaFoldDB" id="A0A9P0H538"/>
<evidence type="ECO:0000313" key="15">
    <source>
        <dbReference type="Proteomes" id="UP001152798"/>
    </source>
</evidence>
<evidence type="ECO:0000313" key="14">
    <source>
        <dbReference type="EMBL" id="CAH1395567.1"/>
    </source>
</evidence>
<dbReference type="InterPro" id="IPR029009">
    <property type="entry name" value="ASB_dom_sf"/>
</dbReference>
<accession>A0A9P0H538</accession>
<gene>
    <name evidence="14" type="ORF">NEZAVI_LOCUS5817</name>
</gene>
<dbReference type="PANTHER" id="PTHR42938">
    <property type="entry name" value="FORMATE DEHYDROGENASE 1"/>
    <property type="match status" value="1"/>
</dbReference>
<keyword evidence="6 10" id="KW-0560">Oxidoreductase</keyword>
<dbReference type="InterPro" id="IPR036291">
    <property type="entry name" value="NAD(P)-bd_dom_sf"/>
</dbReference>
<evidence type="ECO:0000259" key="12">
    <source>
        <dbReference type="Pfam" id="PF02826"/>
    </source>
</evidence>
<comment type="subunit">
    <text evidence="3">Homotetramer.</text>
</comment>
<feature type="domain" description="D-3-phosphoglycerate dehydrogenase ASB" evidence="13">
    <location>
        <begin position="376"/>
        <end position="479"/>
    </location>
</feature>
<organism evidence="14 15">
    <name type="scientific">Nezara viridula</name>
    <name type="common">Southern green stink bug</name>
    <name type="synonym">Cimex viridulus</name>
    <dbReference type="NCBI Taxonomy" id="85310"/>
    <lineage>
        <taxon>Eukaryota</taxon>
        <taxon>Metazoa</taxon>
        <taxon>Ecdysozoa</taxon>
        <taxon>Arthropoda</taxon>
        <taxon>Hexapoda</taxon>
        <taxon>Insecta</taxon>
        <taxon>Pterygota</taxon>
        <taxon>Neoptera</taxon>
        <taxon>Paraneoptera</taxon>
        <taxon>Hemiptera</taxon>
        <taxon>Heteroptera</taxon>
        <taxon>Panheteroptera</taxon>
        <taxon>Pentatomomorpha</taxon>
        <taxon>Pentatomoidea</taxon>
        <taxon>Pentatomidae</taxon>
        <taxon>Pentatominae</taxon>
        <taxon>Nezara</taxon>
    </lineage>
</organism>
<dbReference type="GO" id="GO:0051287">
    <property type="term" value="F:NAD binding"/>
    <property type="evidence" value="ECO:0007669"/>
    <property type="project" value="UniProtKB-UniRule"/>
</dbReference>
<dbReference type="CDD" id="cd12173">
    <property type="entry name" value="PGDH_4"/>
    <property type="match status" value="1"/>
</dbReference>
<dbReference type="FunFam" id="3.40.50.720:FF:000021">
    <property type="entry name" value="D-3-phosphoglycerate dehydrogenase"/>
    <property type="match status" value="1"/>
</dbReference>
<protein>
    <recommendedName>
        <fullName evidence="10">D-3-phosphoglycerate dehydrogenase</fullName>
        <ecNumber evidence="10">1.1.1.95</ecNumber>
    </recommendedName>
</protein>
<evidence type="ECO:0000256" key="8">
    <source>
        <dbReference type="ARBA" id="ARBA00023299"/>
    </source>
</evidence>
<dbReference type="SUPFAM" id="SSF143548">
    <property type="entry name" value="Serine metabolism enzymes domain"/>
    <property type="match status" value="1"/>
</dbReference>
<dbReference type="SUPFAM" id="SSF51735">
    <property type="entry name" value="NAD(P)-binding Rossmann-fold domains"/>
    <property type="match status" value="1"/>
</dbReference>
<dbReference type="Pfam" id="PF19304">
    <property type="entry name" value="PGDH_inter"/>
    <property type="match status" value="1"/>
</dbReference>
<comment type="pathway">
    <text evidence="1 10">Amino-acid biosynthesis; L-serine biosynthesis; L-serine from 3-phospho-D-glycerate: step 1/3.</text>
</comment>
<dbReference type="GO" id="GO:0006564">
    <property type="term" value="P:L-serine biosynthetic process"/>
    <property type="evidence" value="ECO:0007669"/>
    <property type="project" value="UniProtKB-KW"/>
</dbReference>
<comment type="catalytic activity">
    <reaction evidence="9 10">
        <text>(2R)-3-phosphoglycerate + NAD(+) = 3-phosphooxypyruvate + NADH + H(+)</text>
        <dbReference type="Rhea" id="RHEA:12641"/>
        <dbReference type="ChEBI" id="CHEBI:15378"/>
        <dbReference type="ChEBI" id="CHEBI:18110"/>
        <dbReference type="ChEBI" id="CHEBI:57540"/>
        <dbReference type="ChEBI" id="CHEBI:57945"/>
        <dbReference type="ChEBI" id="CHEBI:58272"/>
        <dbReference type="EC" id="1.1.1.95"/>
    </reaction>
</comment>
<feature type="domain" description="D-isomer specific 2-hydroxyacid dehydrogenase catalytic" evidence="11">
    <location>
        <begin position="50"/>
        <end position="353"/>
    </location>
</feature>
<dbReference type="Gene3D" id="3.40.50.720">
    <property type="entry name" value="NAD(P)-binding Rossmann-like Domain"/>
    <property type="match status" value="2"/>
</dbReference>
<comment type="similarity">
    <text evidence="2 10">Belongs to the D-isomer specific 2-hydroxyacid dehydrogenase family.</text>
</comment>
<evidence type="ECO:0000256" key="1">
    <source>
        <dbReference type="ARBA" id="ARBA00005216"/>
    </source>
</evidence>
<dbReference type="NCBIfam" id="TIGR01327">
    <property type="entry name" value="PGDH"/>
    <property type="match status" value="1"/>
</dbReference>
<dbReference type="PROSITE" id="PS00065">
    <property type="entry name" value="D_2_HYDROXYACID_DH_1"/>
    <property type="match status" value="1"/>
</dbReference>
<dbReference type="Pfam" id="PF00389">
    <property type="entry name" value="2-Hacid_dh"/>
    <property type="match status" value="1"/>
</dbReference>
<dbReference type="InterPro" id="IPR006140">
    <property type="entry name" value="D-isomer_DH_NAD-bd"/>
</dbReference>
<dbReference type="InterPro" id="IPR006236">
    <property type="entry name" value="PGDH"/>
</dbReference>